<dbReference type="PANTHER" id="PTHR43156">
    <property type="entry name" value="STAGE II SPORULATION PROTEIN E-RELATED"/>
    <property type="match status" value="1"/>
</dbReference>
<dbReference type="InterPro" id="IPR000014">
    <property type="entry name" value="PAS"/>
</dbReference>
<dbReference type="SUPFAM" id="SSF55781">
    <property type="entry name" value="GAF domain-like"/>
    <property type="match status" value="1"/>
</dbReference>
<evidence type="ECO:0000259" key="3">
    <source>
        <dbReference type="PROSITE" id="PS50112"/>
    </source>
</evidence>
<dbReference type="EMBL" id="BAABIS010000001">
    <property type="protein sequence ID" value="GAA4846649.1"/>
    <property type="molecule type" value="Genomic_DNA"/>
</dbReference>
<dbReference type="Gene3D" id="3.30.450.20">
    <property type="entry name" value="PAS domain"/>
    <property type="match status" value="1"/>
</dbReference>
<dbReference type="InterPro" id="IPR001932">
    <property type="entry name" value="PPM-type_phosphatase-like_dom"/>
</dbReference>
<feature type="region of interest" description="Disordered" evidence="2">
    <location>
        <begin position="559"/>
        <end position="583"/>
    </location>
</feature>
<dbReference type="Pfam" id="PF07228">
    <property type="entry name" value="SpoIIE"/>
    <property type="match status" value="1"/>
</dbReference>
<dbReference type="SMART" id="SM00091">
    <property type="entry name" value="PAS"/>
    <property type="match status" value="1"/>
</dbReference>
<name>A0ABP9DJR2_9ACTN</name>
<dbReference type="NCBIfam" id="TIGR00229">
    <property type="entry name" value="sensory_box"/>
    <property type="match status" value="1"/>
</dbReference>
<dbReference type="PROSITE" id="PS50112">
    <property type="entry name" value="PAS"/>
    <property type="match status" value="1"/>
</dbReference>
<organism evidence="4 5">
    <name type="scientific">Kitasatospora terrestris</name>
    <dbReference type="NCBI Taxonomy" id="258051"/>
    <lineage>
        <taxon>Bacteria</taxon>
        <taxon>Bacillati</taxon>
        <taxon>Actinomycetota</taxon>
        <taxon>Actinomycetes</taxon>
        <taxon>Kitasatosporales</taxon>
        <taxon>Streptomycetaceae</taxon>
        <taxon>Kitasatospora</taxon>
    </lineage>
</organism>
<evidence type="ECO:0000313" key="4">
    <source>
        <dbReference type="EMBL" id="GAA4846649.1"/>
    </source>
</evidence>
<dbReference type="InterPro" id="IPR036457">
    <property type="entry name" value="PPM-type-like_dom_sf"/>
</dbReference>
<dbReference type="CDD" id="cd00130">
    <property type="entry name" value="PAS"/>
    <property type="match status" value="1"/>
</dbReference>
<comment type="caution">
    <text evidence="4">The sequence shown here is derived from an EMBL/GenBank/DDBJ whole genome shotgun (WGS) entry which is preliminary data.</text>
</comment>
<evidence type="ECO:0000256" key="1">
    <source>
        <dbReference type="ARBA" id="ARBA00022801"/>
    </source>
</evidence>
<dbReference type="InterPro" id="IPR003018">
    <property type="entry name" value="GAF"/>
</dbReference>
<dbReference type="InterPro" id="IPR029016">
    <property type="entry name" value="GAF-like_dom_sf"/>
</dbReference>
<protein>
    <submittedName>
        <fullName evidence="4">SpoIIE family protein phosphatase</fullName>
    </submittedName>
</protein>
<dbReference type="SUPFAM" id="SSF81606">
    <property type="entry name" value="PP2C-like"/>
    <property type="match status" value="1"/>
</dbReference>
<dbReference type="RefSeq" id="WP_345696811.1">
    <property type="nucleotide sequence ID" value="NZ_BAABIS010000001.1"/>
</dbReference>
<dbReference type="Gene3D" id="3.30.450.40">
    <property type="match status" value="1"/>
</dbReference>
<evidence type="ECO:0000256" key="2">
    <source>
        <dbReference type="SAM" id="MobiDB-lite"/>
    </source>
</evidence>
<dbReference type="Pfam" id="PF08448">
    <property type="entry name" value="PAS_4"/>
    <property type="match status" value="1"/>
</dbReference>
<dbReference type="Gene3D" id="3.60.40.10">
    <property type="entry name" value="PPM-type phosphatase domain"/>
    <property type="match status" value="1"/>
</dbReference>
<evidence type="ECO:0000313" key="5">
    <source>
        <dbReference type="Proteomes" id="UP001501752"/>
    </source>
</evidence>
<dbReference type="InterPro" id="IPR052016">
    <property type="entry name" value="Bact_Sigma-Reg"/>
</dbReference>
<dbReference type="Proteomes" id="UP001501752">
    <property type="component" value="Unassembled WGS sequence"/>
</dbReference>
<keyword evidence="1" id="KW-0378">Hydrolase</keyword>
<keyword evidence="5" id="KW-1185">Reference proteome</keyword>
<accession>A0ABP9DJR2</accession>
<dbReference type="SMART" id="SM00065">
    <property type="entry name" value="GAF"/>
    <property type="match status" value="1"/>
</dbReference>
<dbReference type="SMART" id="SM00331">
    <property type="entry name" value="PP2C_SIG"/>
    <property type="match status" value="1"/>
</dbReference>
<reference evidence="5" key="1">
    <citation type="journal article" date="2019" name="Int. J. Syst. Evol. Microbiol.">
        <title>The Global Catalogue of Microorganisms (GCM) 10K type strain sequencing project: providing services to taxonomists for standard genome sequencing and annotation.</title>
        <authorList>
            <consortium name="The Broad Institute Genomics Platform"/>
            <consortium name="The Broad Institute Genome Sequencing Center for Infectious Disease"/>
            <person name="Wu L."/>
            <person name="Ma J."/>
        </authorList>
    </citation>
    <scope>NUCLEOTIDE SEQUENCE [LARGE SCALE GENOMIC DNA]</scope>
    <source>
        <strain evidence="5">JCM 13006</strain>
    </source>
</reference>
<dbReference type="PANTHER" id="PTHR43156:SF2">
    <property type="entry name" value="STAGE II SPORULATION PROTEIN E"/>
    <property type="match status" value="1"/>
</dbReference>
<dbReference type="InterPro" id="IPR013656">
    <property type="entry name" value="PAS_4"/>
</dbReference>
<dbReference type="InterPro" id="IPR035965">
    <property type="entry name" value="PAS-like_dom_sf"/>
</dbReference>
<dbReference type="SUPFAM" id="SSF55785">
    <property type="entry name" value="PYP-like sensor domain (PAS domain)"/>
    <property type="match status" value="1"/>
</dbReference>
<sequence>MTDGQWEQLPMSFRQLLEGTPAGVGVLDTSLRYLYVNPTLARMNGVPAEAHIGHTIAELLPGIDAREEVLRAVIADGRPREVTSSGHTRASSPLRRRYWHGAYHRLEQDGRPIGLVGIVLEVTASRQQQHELEQARSRLALLDAAATRIGTTLDMDITCGELADFLVPQLADIATVEVLPHPDSFHARRRSDGGLRLRRAAMAARPELLDSARVLGTRGEYVDYQPSSAIPRCLASGQSIIDNRLSDDELGLSAPNTDRVAIYREIGIHSGMIVPLAARGHRVGTVTLMRVGESPMFSQDDAVAAEDLARRAAISLDNARRYTREHTVAVDLQRALLAEPGAPHPDLTVSFRYRPAGTSALVGGDWYETVALPDGRTLLAIGDVMGHGLEAAAEMSHYQAMLRAMALMEPAADLLLGRMDDLASRVHEYRPATCMVVFVDPSRGECSYASAGHLPPAVVRPDGAVELMPVEPGPPLGTGMGGYRARTAELPYGHTLLLFTDGLVERRGEDIDRSLSRLTDHRLPLDDGPPVLLDDLLDAVLAGAPRPAEDDIALLAATAATRPAPEHGNTVDERIPGNGGRRP</sequence>
<gene>
    <name evidence="4" type="ORF">GCM10023235_24210</name>
</gene>
<feature type="domain" description="PAS" evidence="3">
    <location>
        <begin position="9"/>
        <end position="60"/>
    </location>
</feature>
<dbReference type="Pfam" id="PF01590">
    <property type="entry name" value="GAF"/>
    <property type="match status" value="1"/>
</dbReference>
<proteinExistence type="predicted"/>